<protein>
    <recommendedName>
        <fullName evidence="5">Transmembrane protein</fullName>
    </recommendedName>
</protein>
<keyword evidence="1" id="KW-0812">Transmembrane</keyword>
<name>V6LPN2_9EUKA</name>
<evidence type="ECO:0000313" key="3">
    <source>
        <dbReference type="EMBL" id="KAH0573512.1"/>
    </source>
</evidence>
<dbReference type="EMBL" id="AUWU02000004">
    <property type="protein sequence ID" value="KAH0573512.1"/>
    <property type="molecule type" value="Genomic_DNA"/>
</dbReference>
<reference evidence="3" key="2">
    <citation type="submission" date="2020-12" db="EMBL/GenBank/DDBJ databases">
        <title>New Spironucleus salmonicida genome in near-complete chromosomes.</title>
        <authorList>
            <person name="Xu F."/>
            <person name="Kurt Z."/>
            <person name="Jimenez-Gonzalez A."/>
            <person name="Astvaldsson A."/>
            <person name="Andersson J.O."/>
            <person name="Svard S.G."/>
        </authorList>
    </citation>
    <scope>NUCLEOTIDE SEQUENCE</scope>
    <source>
        <strain evidence="3">ATCC 50377</strain>
    </source>
</reference>
<evidence type="ECO:0008006" key="5">
    <source>
        <dbReference type="Google" id="ProtNLM"/>
    </source>
</evidence>
<proteinExistence type="predicted"/>
<keyword evidence="1" id="KW-0472">Membrane</keyword>
<dbReference type="EMBL" id="KI546083">
    <property type="protein sequence ID" value="EST46183.1"/>
    <property type="molecule type" value="Genomic_DNA"/>
</dbReference>
<dbReference type="AlphaFoldDB" id="V6LPN2"/>
<dbReference type="VEuPathDB" id="GiardiaDB:SS50377_23446"/>
<evidence type="ECO:0000313" key="4">
    <source>
        <dbReference type="Proteomes" id="UP000018208"/>
    </source>
</evidence>
<keyword evidence="1" id="KW-1133">Transmembrane helix</keyword>
<keyword evidence="4" id="KW-1185">Reference proteome</keyword>
<evidence type="ECO:0000256" key="1">
    <source>
        <dbReference type="SAM" id="Phobius"/>
    </source>
</evidence>
<sequence length="323" mass="36227">MFDRDYCIRMKSIIKLQIIFVGGLFMVPLLLISTIYVSSAFGYCKSYTLEMIDQQVLAENLSSLTINNGVTVILRNKITTNKQGIFKAELFYDINSLQISPKKALFPCARAELNVDKCNVTHIFVRNAGILRLNIKDEQLFELDINSGQTVSQFSYSNVNIEKTIKFQGTGFFKFQGQVQSSTDISGASGLSLSGKFEDILAHISGNFFGNFTSFKSVMIFSPTIYTQQLVCVPIEQLQNKCIRTLNRHWQGDSGIYIYDDNKLVEAFARNLEIPGTILLTNKIDDMYESCIGNKAGDLVIQLQNRGETVVVLYSNGVPSQCK</sequence>
<evidence type="ECO:0000313" key="2">
    <source>
        <dbReference type="EMBL" id="EST46183.1"/>
    </source>
</evidence>
<feature type="transmembrane region" description="Helical" evidence="1">
    <location>
        <begin position="12"/>
        <end position="37"/>
    </location>
</feature>
<gene>
    <name evidence="2" type="ORF">SS50377_13778</name>
    <name evidence="3" type="ORF">SS50377_23446</name>
</gene>
<organism evidence="2">
    <name type="scientific">Spironucleus salmonicida</name>
    <dbReference type="NCBI Taxonomy" id="348837"/>
    <lineage>
        <taxon>Eukaryota</taxon>
        <taxon>Metamonada</taxon>
        <taxon>Diplomonadida</taxon>
        <taxon>Hexamitidae</taxon>
        <taxon>Hexamitinae</taxon>
        <taxon>Spironucleus</taxon>
    </lineage>
</organism>
<reference evidence="2 3" key="1">
    <citation type="journal article" date="2014" name="PLoS Genet.">
        <title>The Genome of Spironucleus salmonicida Highlights a Fish Pathogen Adapted to Fluctuating Environments.</title>
        <authorList>
            <person name="Xu F."/>
            <person name="Jerlstrom-Hultqvist J."/>
            <person name="Einarsson E."/>
            <person name="Astvaldsson A."/>
            <person name="Svard S.G."/>
            <person name="Andersson J.O."/>
        </authorList>
    </citation>
    <scope>NUCLEOTIDE SEQUENCE</scope>
    <source>
        <strain evidence="3">ATCC 50377</strain>
    </source>
</reference>
<dbReference type="Proteomes" id="UP000018208">
    <property type="component" value="Unassembled WGS sequence"/>
</dbReference>
<accession>V6LPN2</accession>